<feature type="region of interest" description="Disordered" evidence="5">
    <location>
        <begin position="1"/>
        <end position="20"/>
    </location>
</feature>
<feature type="compositionally biased region" description="Basic and acidic residues" evidence="5">
    <location>
        <begin position="7"/>
        <end position="20"/>
    </location>
</feature>
<dbReference type="GO" id="GO:0008757">
    <property type="term" value="F:S-adenosylmethionine-dependent methyltransferase activity"/>
    <property type="evidence" value="ECO:0007669"/>
    <property type="project" value="TreeGrafter"/>
</dbReference>
<keyword evidence="3" id="KW-0949">S-adenosyl-L-methionine</keyword>
<dbReference type="PANTHER" id="PTHR10509">
    <property type="entry name" value="O-METHYLTRANSFERASE-RELATED"/>
    <property type="match status" value="1"/>
</dbReference>
<dbReference type="GO" id="GO:0032259">
    <property type="term" value="P:methylation"/>
    <property type="evidence" value="ECO:0007669"/>
    <property type="project" value="UniProtKB-KW"/>
</dbReference>
<dbReference type="SUPFAM" id="SSF53335">
    <property type="entry name" value="S-adenosyl-L-methionine-dependent methyltransferases"/>
    <property type="match status" value="1"/>
</dbReference>
<keyword evidence="2" id="KW-0808">Transferase</keyword>
<dbReference type="Proteomes" id="UP000290288">
    <property type="component" value="Unassembled WGS sequence"/>
</dbReference>
<evidence type="ECO:0000256" key="2">
    <source>
        <dbReference type="ARBA" id="ARBA00022679"/>
    </source>
</evidence>
<dbReference type="Pfam" id="PF01596">
    <property type="entry name" value="Methyltransf_3"/>
    <property type="match status" value="1"/>
</dbReference>
<evidence type="ECO:0000256" key="5">
    <source>
        <dbReference type="SAM" id="MobiDB-lite"/>
    </source>
</evidence>
<dbReference type="AlphaFoldDB" id="A0A4Q2D324"/>
<evidence type="ECO:0000313" key="6">
    <source>
        <dbReference type="EMBL" id="RXW12744.1"/>
    </source>
</evidence>
<comment type="caution">
    <text evidence="6">The sequence shown here is derived from an EMBL/GenBank/DDBJ whole genome shotgun (WGS) entry which is preliminary data.</text>
</comment>
<evidence type="ECO:0008006" key="8">
    <source>
        <dbReference type="Google" id="ProtNLM"/>
    </source>
</evidence>
<dbReference type="Gene3D" id="3.40.50.150">
    <property type="entry name" value="Vaccinia Virus protein VP39"/>
    <property type="match status" value="1"/>
</dbReference>
<gene>
    <name evidence="6" type="ORF">EST38_g13111</name>
</gene>
<dbReference type="OrthoDB" id="10251242at2759"/>
<reference evidence="6 7" key="1">
    <citation type="submission" date="2019-01" db="EMBL/GenBank/DDBJ databases">
        <title>Draft genome sequence of Psathyrella aberdarensis IHI B618.</title>
        <authorList>
            <person name="Buettner E."/>
            <person name="Kellner H."/>
        </authorList>
    </citation>
    <scope>NUCLEOTIDE SEQUENCE [LARGE SCALE GENOMIC DNA]</scope>
    <source>
        <strain evidence="6 7">IHI B618</strain>
    </source>
</reference>
<dbReference type="CDD" id="cd02440">
    <property type="entry name" value="AdoMet_MTases"/>
    <property type="match status" value="1"/>
</dbReference>
<dbReference type="STRING" id="2316362.A0A4Q2D324"/>
<comment type="similarity">
    <text evidence="4">Belongs to the class I-like SAM-binding methyltransferase superfamily. Cation-dependent O-methyltransferase family.</text>
</comment>
<accession>A0A4Q2D324</accession>
<keyword evidence="7" id="KW-1185">Reference proteome</keyword>
<protein>
    <recommendedName>
        <fullName evidence="8">O-methyltransferase</fullName>
    </recommendedName>
</protein>
<dbReference type="InterPro" id="IPR029063">
    <property type="entry name" value="SAM-dependent_MTases_sf"/>
</dbReference>
<dbReference type="EMBL" id="SDEE01001135">
    <property type="protein sequence ID" value="RXW12744.1"/>
    <property type="molecule type" value="Genomic_DNA"/>
</dbReference>
<dbReference type="PROSITE" id="PS51682">
    <property type="entry name" value="SAM_OMT_I"/>
    <property type="match status" value="1"/>
</dbReference>
<evidence type="ECO:0000313" key="7">
    <source>
        <dbReference type="Proteomes" id="UP000290288"/>
    </source>
</evidence>
<sequence length="232" mass="25028">MSSQPRTRPERPPPTYEDFRRSDEYHNSFLIGNDAVLDAAQNHSKEGGLPDIAVSAAQGKLLNLLAKSISAKRILEVGTLGGYSTIWLARALPDSGSLTTLELEEAHAKIARENLANAGLADKVDVIVGPAADTIKTLEPNPPFDLVFIDADKPGNLVYFTESKRLVRKGGVIIVDNVVRRGNVANTEYTDPSIEGVRALLKAIQGDKEVEATTIGTVGEKGYDGFLYAIKN</sequence>
<evidence type="ECO:0000256" key="4">
    <source>
        <dbReference type="ARBA" id="ARBA00023453"/>
    </source>
</evidence>
<evidence type="ECO:0000256" key="3">
    <source>
        <dbReference type="ARBA" id="ARBA00022691"/>
    </source>
</evidence>
<organism evidence="6 7">
    <name type="scientific">Candolleomyces aberdarensis</name>
    <dbReference type="NCBI Taxonomy" id="2316362"/>
    <lineage>
        <taxon>Eukaryota</taxon>
        <taxon>Fungi</taxon>
        <taxon>Dikarya</taxon>
        <taxon>Basidiomycota</taxon>
        <taxon>Agaricomycotina</taxon>
        <taxon>Agaricomycetes</taxon>
        <taxon>Agaricomycetidae</taxon>
        <taxon>Agaricales</taxon>
        <taxon>Agaricineae</taxon>
        <taxon>Psathyrellaceae</taxon>
        <taxon>Candolleomyces</taxon>
    </lineage>
</organism>
<name>A0A4Q2D324_9AGAR</name>
<evidence type="ECO:0000256" key="1">
    <source>
        <dbReference type="ARBA" id="ARBA00022603"/>
    </source>
</evidence>
<dbReference type="PANTHER" id="PTHR10509:SF14">
    <property type="entry name" value="CAFFEOYL-COA O-METHYLTRANSFERASE 3-RELATED"/>
    <property type="match status" value="1"/>
</dbReference>
<proteinExistence type="inferred from homology"/>
<dbReference type="InterPro" id="IPR002935">
    <property type="entry name" value="SAM_O-MeTrfase"/>
</dbReference>
<keyword evidence="1" id="KW-0489">Methyltransferase</keyword>
<dbReference type="InterPro" id="IPR050362">
    <property type="entry name" value="Cation-dep_OMT"/>
</dbReference>
<dbReference type="GO" id="GO:0008171">
    <property type="term" value="F:O-methyltransferase activity"/>
    <property type="evidence" value="ECO:0007669"/>
    <property type="project" value="InterPro"/>
</dbReference>